<dbReference type="Pfam" id="PF20659">
    <property type="entry name" value="MS_C"/>
    <property type="match status" value="1"/>
</dbReference>
<evidence type="ECO:0000256" key="4">
    <source>
        <dbReference type="ARBA" id="ARBA00022532"/>
    </source>
</evidence>
<evidence type="ECO:0000256" key="5">
    <source>
        <dbReference type="ARBA" id="ARBA00022679"/>
    </source>
</evidence>
<dbReference type="NCBIfam" id="TIGR01345">
    <property type="entry name" value="malate_syn_G"/>
    <property type="match status" value="1"/>
</dbReference>
<feature type="binding site" evidence="10">
    <location>
        <position position="340"/>
    </location>
    <ligand>
        <name>glyoxylate</name>
        <dbReference type="ChEBI" id="CHEBI:36655"/>
    </ligand>
</feature>
<sequence>MTERVQVGGLQVAKVLFDFVNNEAIPGTGIAADKFWGGVEAVINDLAPKNKALLAKRDALQAQIDAWHQARAGQAHDAVAYKAFLQEIGYLLPEAADFQATTQNVDEEIARMAGPQLVVPVMNARFALNAANARWGSLYDALYGTDVISTEGGADKGPGYNQVRGDKVIAYARAFLDEAAPLEGASHVDASAYAIDAGKLVVSLKNGNRVGLQNPAQFIAFQGNAAQPAAVLLKNNGLHFEIQIDPSSPIGQTDAAGVKDVLMESALTTIMDCEDSVAAVDADDKTVVYRNWLGLMKGDLAESVAKGGSTFTRTMNPDRVYTKADGSELTLHGRSLLFVRNVGHLMTNPAILDAQGNEVPEGIQDALFTSLIAVHNLNGNTSRKNTRTGSVYIVKPKMHGPEEVAFAVETFGRVEDVLGLPRNTLKVGIMDEERRTTVNLKACIQAAKERVVFINTGFLDRTGDEIHTSMEAGAMVRKANMKTEKWIGAYENSNVDIGLATGLQGKAQIGKGMWAMPDLMAGMVEQKIAHPLAGANTAWVPSPTAATLHAMHYHKVDVFARQAELAKRAAASVDDILTIPLAANTNWSADELQNELDNNAQGILGYVVRWIDQGVGCSKVPDINDVGLMEDRATLRISSQLLANWLCHGIVSEAQIVESLERMAVVVDRQNASDPLYRPLAPNFADNVAFQAALELVVEGTKQPNGYTEPVLHRRRREFKAKNGL</sequence>
<dbReference type="InterPro" id="IPR011076">
    <property type="entry name" value="Malate_synth_sf"/>
</dbReference>
<evidence type="ECO:0000256" key="11">
    <source>
        <dbReference type="NCBIfam" id="TIGR01345"/>
    </source>
</evidence>
<evidence type="ECO:0000256" key="2">
    <source>
        <dbReference type="ARBA" id="ARBA00022435"/>
    </source>
</evidence>
<feature type="binding site" evidence="10">
    <location>
        <begin position="457"/>
        <end position="460"/>
    </location>
    <ligand>
        <name>glyoxylate</name>
        <dbReference type="ChEBI" id="CHEBI:36655"/>
    </ligand>
</feature>
<evidence type="ECO:0000256" key="1">
    <source>
        <dbReference type="ARBA" id="ARBA00001946"/>
    </source>
</evidence>
<dbReference type="InterPro" id="IPR006253">
    <property type="entry name" value="Malate_synthG"/>
</dbReference>
<feature type="binding site" evidence="10">
    <location>
        <position position="432"/>
    </location>
    <ligand>
        <name>glyoxylate</name>
        <dbReference type="ChEBI" id="CHEBI:36655"/>
    </ligand>
</feature>
<dbReference type="HAMAP" id="MF_00641">
    <property type="entry name" value="Malate_synth_G"/>
    <property type="match status" value="1"/>
</dbReference>
<evidence type="ECO:0000259" key="13">
    <source>
        <dbReference type="Pfam" id="PF01274"/>
    </source>
</evidence>
<comment type="caution">
    <text evidence="10">Lacks conserved residue(s) required for the propagation of feature annotation.</text>
</comment>
<dbReference type="EC" id="2.3.3.9" evidence="10 11"/>
<feature type="binding site" evidence="10">
    <location>
        <position position="432"/>
    </location>
    <ligand>
        <name>Mg(2+)</name>
        <dbReference type="ChEBI" id="CHEBI:18420"/>
    </ligand>
</feature>
<dbReference type="GO" id="GO:0004474">
    <property type="term" value="F:malate synthase activity"/>
    <property type="evidence" value="ECO:0007669"/>
    <property type="project" value="UniProtKB-EC"/>
</dbReference>
<organism evidence="17 18">
    <name type="scientific">Zestomonas insulae</name>
    <dbReference type="NCBI Taxonomy" id="2809017"/>
    <lineage>
        <taxon>Bacteria</taxon>
        <taxon>Pseudomonadati</taxon>
        <taxon>Pseudomonadota</taxon>
        <taxon>Gammaproteobacteria</taxon>
        <taxon>Pseudomonadales</taxon>
        <taxon>Pseudomonadaceae</taxon>
        <taxon>Zestomonas</taxon>
    </lineage>
</organism>
<dbReference type="Gene3D" id="1.20.1220.12">
    <property type="entry name" value="Malate synthase, domain III"/>
    <property type="match status" value="1"/>
</dbReference>
<feature type="modified residue" description="Cysteine sulfenic acid (-SOH)" evidence="10">
    <location>
        <position position="617"/>
    </location>
</feature>
<dbReference type="PANTHER" id="PTHR42739">
    <property type="entry name" value="MALATE SYNTHASE G"/>
    <property type="match status" value="1"/>
</dbReference>
<dbReference type="Pfam" id="PF20656">
    <property type="entry name" value="MS_N"/>
    <property type="match status" value="1"/>
</dbReference>
<dbReference type="SUPFAM" id="SSF51645">
    <property type="entry name" value="Malate synthase G"/>
    <property type="match status" value="1"/>
</dbReference>
<dbReference type="NCBIfam" id="NF002825">
    <property type="entry name" value="PRK02999.1"/>
    <property type="match status" value="1"/>
</dbReference>
<evidence type="ECO:0000313" key="18">
    <source>
        <dbReference type="Proteomes" id="UP000717995"/>
    </source>
</evidence>
<keyword evidence="2 10" id="KW-0329">Glyoxylate bypass</keyword>
<dbReference type="Gene3D" id="3.20.20.360">
    <property type="entry name" value="Malate synthase, domain 3"/>
    <property type="match status" value="2"/>
</dbReference>
<comment type="function">
    <text evidence="10">Involved in the glycolate utilization. Catalyzes the condensation and subsequent hydrolysis of acetyl-coenzyme A (acetyl-CoA) and glyoxylate to form malate and CoA.</text>
</comment>
<protein>
    <recommendedName>
        <fullName evidence="10 11">Malate synthase G</fullName>
        <ecNumber evidence="10 11">2.3.3.9</ecNumber>
    </recommendedName>
</protein>
<evidence type="ECO:0000256" key="8">
    <source>
        <dbReference type="ARBA" id="ARBA00023097"/>
    </source>
</evidence>
<keyword evidence="4 10" id="KW-0816">Tricarboxylic acid cycle</keyword>
<comment type="catalytic activity">
    <reaction evidence="9 10 12">
        <text>glyoxylate + acetyl-CoA + H2O = (S)-malate + CoA + H(+)</text>
        <dbReference type="Rhea" id="RHEA:18181"/>
        <dbReference type="ChEBI" id="CHEBI:15377"/>
        <dbReference type="ChEBI" id="CHEBI:15378"/>
        <dbReference type="ChEBI" id="CHEBI:15589"/>
        <dbReference type="ChEBI" id="CHEBI:36655"/>
        <dbReference type="ChEBI" id="CHEBI:57287"/>
        <dbReference type="ChEBI" id="CHEBI:57288"/>
        <dbReference type="EC" id="2.3.3.9"/>
    </reaction>
</comment>
<keyword evidence="6 10" id="KW-0479">Metal-binding</keyword>
<evidence type="ECO:0000256" key="3">
    <source>
        <dbReference type="ARBA" id="ARBA00022490"/>
    </source>
</evidence>
<dbReference type="InterPro" id="IPR048355">
    <property type="entry name" value="MS_C"/>
</dbReference>
<dbReference type="InterPro" id="IPR048357">
    <property type="entry name" value="MSG_insertion"/>
</dbReference>
<feature type="binding site" evidence="10">
    <location>
        <position position="313"/>
    </location>
    <ligand>
        <name>acetyl-CoA</name>
        <dbReference type="ChEBI" id="CHEBI:57288"/>
    </ligand>
</feature>
<feature type="active site" description="Proton acceptor" evidence="10">
    <location>
        <position position="340"/>
    </location>
</feature>
<dbReference type="InterPro" id="IPR046363">
    <property type="entry name" value="MS_N_TIM-barrel_dom"/>
</dbReference>
<dbReference type="EMBL" id="JAFEUP010000005">
    <property type="protein sequence ID" value="MBM7062264.1"/>
    <property type="molecule type" value="Genomic_DNA"/>
</dbReference>
<feature type="binding site" evidence="10">
    <location>
        <position position="460"/>
    </location>
    <ligand>
        <name>Mg(2+)</name>
        <dbReference type="ChEBI" id="CHEBI:18420"/>
    </ligand>
</feature>
<comment type="cofactor">
    <cofactor evidence="1 10">
        <name>Mg(2+)</name>
        <dbReference type="ChEBI" id="CHEBI:18420"/>
    </cofactor>
</comment>
<feature type="binding site" evidence="10">
    <location>
        <begin position="125"/>
        <end position="126"/>
    </location>
    <ligand>
        <name>acetyl-CoA</name>
        <dbReference type="ChEBI" id="CHEBI:57288"/>
    </ligand>
</feature>
<accession>A0ABS2IIW4</accession>
<feature type="active site" description="Proton donor" evidence="10">
    <location>
        <position position="631"/>
    </location>
</feature>
<evidence type="ECO:0000259" key="15">
    <source>
        <dbReference type="Pfam" id="PF20658"/>
    </source>
</evidence>
<keyword evidence="17" id="KW-0012">Acyltransferase</keyword>
<feature type="binding site" evidence="10">
    <location>
        <position position="118"/>
    </location>
    <ligand>
        <name>acetyl-CoA</name>
        <dbReference type="ChEBI" id="CHEBI:57288"/>
    </ligand>
</feature>
<gene>
    <name evidence="10" type="primary">glcB</name>
    <name evidence="17" type="ORF">JQX08_16255</name>
</gene>
<evidence type="ECO:0000256" key="7">
    <source>
        <dbReference type="ARBA" id="ARBA00022842"/>
    </source>
</evidence>
<dbReference type="InterPro" id="IPR048356">
    <property type="entry name" value="MS_N"/>
</dbReference>
<dbReference type="RefSeq" id="WP_205349458.1">
    <property type="nucleotide sequence ID" value="NZ_JAFEUP010000005.1"/>
</dbReference>
<dbReference type="CDD" id="cd00728">
    <property type="entry name" value="malate_synt_G"/>
    <property type="match status" value="1"/>
</dbReference>
<dbReference type="InterPro" id="IPR044856">
    <property type="entry name" value="Malate_synth_C_sf"/>
</dbReference>
<comment type="similarity">
    <text evidence="10 12">Belongs to the malate synthase family. GlcB subfamily.</text>
</comment>
<feature type="binding site" evidence="10">
    <location>
        <position position="541"/>
    </location>
    <ligand>
        <name>acetyl-CoA</name>
        <dbReference type="ChEBI" id="CHEBI:57288"/>
    </ligand>
</feature>
<evidence type="ECO:0000313" key="17">
    <source>
        <dbReference type="EMBL" id="MBM7062264.1"/>
    </source>
</evidence>
<comment type="pathway">
    <text evidence="10 12">Carbohydrate metabolism; glyoxylate cycle; (S)-malate from isocitrate: step 2/2.</text>
</comment>
<feature type="domain" description="Malate synthase C-terminal" evidence="16">
    <location>
        <begin position="592"/>
        <end position="673"/>
    </location>
</feature>
<feature type="domain" description="Malate synthase G alpha-beta insertion" evidence="15">
    <location>
        <begin position="160"/>
        <end position="235"/>
    </location>
</feature>
<keyword evidence="18" id="KW-1185">Reference proteome</keyword>
<comment type="subcellular location">
    <subcellularLocation>
        <location evidence="10 12">Cytoplasm</location>
    </subcellularLocation>
</comment>
<proteinExistence type="inferred from homology"/>
<dbReference type="Proteomes" id="UP000717995">
    <property type="component" value="Unassembled WGS sequence"/>
</dbReference>
<evidence type="ECO:0000256" key="9">
    <source>
        <dbReference type="ARBA" id="ARBA00047918"/>
    </source>
</evidence>
<dbReference type="Pfam" id="PF01274">
    <property type="entry name" value="MS_TIM-barrel"/>
    <property type="match status" value="1"/>
</dbReference>
<keyword evidence="8 10" id="KW-0558">Oxidation</keyword>
<evidence type="ECO:0000256" key="12">
    <source>
        <dbReference type="RuleBase" id="RU003572"/>
    </source>
</evidence>
<dbReference type="InterPro" id="IPR001465">
    <property type="entry name" value="Malate_synthase_TIM"/>
</dbReference>
<dbReference type="PANTHER" id="PTHR42739:SF1">
    <property type="entry name" value="MALATE SYNTHASE G"/>
    <property type="match status" value="1"/>
</dbReference>
<evidence type="ECO:0000259" key="16">
    <source>
        <dbReference type="Pfam" id="PF20659"/>
    </source>
</evidence>
<feature type="binding site" evidence="10">
    <location>
        <position position="276"/>
    </location>
    <ligand>
        <name>acetyl-CoA</name>
        <dbReference type="ChEBI" id="CHEBI:57288"/>
    </ligand>
</feature>
<name>A0ABS2IIW4_9GAMM</name>
<evidence type="ECO:0000256" key="10">
    <source>
        <dbReference type="HAMAP-Rule" id="MF_00641"/>
    </source>
</evidence>
<keyword evidence="7 10" id="KW-0460">Magnesium</keyword>
<evidence type="ECO:0000259" key="14">
    <source>
        <dbReference type="Pfam" id="PF20656"/>
    </source>
</evidence>
<evidence type="ECO:0000256" key="6">
    <source>
        <dbReference type="ARBA" id="ARBA00022723"/>
    </source>
</evidence>
<keyword evidence="3 10" id="KW-0963">Cytoplasm</keyword>
<dbReference type="Pfam" id="PF20658">
    <property type="entry name" value="MSG_insertion"/>
    <property type="match status" value="1"/>
</dbReference>
<keyword evidence="5 10" id="KW-0808">Transferase</keyword>
<feature type="domain" description="Malate synthase TIM barrel" evidence="13">
    <location>
        <begin position="337"/>
        <end position="578"/>
    </location>
</feature>
<comment type="subunit">
    <text evidence="10">Monomer.</text>
</comment>
<feature type="domain" description="Malate synthase N-terminal" evidence="14">
    <location>
        <begin position="17"/>
        <end position="71"/>
    </location>
</feature>
<reference evidence="17 18" key="1">
    <citation type="submission" date="2021-02" db="EMBL/GenBank/DDBJ databases">
        <authorList>
            <person name="Lee D.-H."/>
        </authorList>
    </citation>
    <scope>NUCLEOTIDE SEQUENCE [LARGE SCALE GENOMIC DNA]</scope>
    <source>
        <strain evidence="17 18">UL073</strain>
    </source>
</reference>
<comment type="caution">
    <text evidence="17">The sequence shown here is derived from an EMBL/GenBank/DDBJ whole genome shotgun (WGS) entry which is preliminary data.</text>
</comment>